<sequence>KREVSLVVRSCYICSSVNGQELDPLLNLGIKKERNNGSFEFRSSALAQFQGKYQCYASNKLGTAVSEEIKLIVSNVPKFPKEKIDPIVVEEGQPIILECNPPQGISPRQIYWMSINLQHIEQDERVSMGMDGNLYFSNALLKDSRSDYCCFAYFSAIRTIVQKTAMSVVVKSYLLYRIPRLLTPPGVQSEVLLVKGEELVLECISEGFPTSVMNWKKMGEELPKRAEIKNYGKLLTISKVEEKDNGKYRCKANNSIGDAIHDFIVTVEDPPRWQPEPPRGQLAVIGSEVNIKCSASGKPKPVISWRRNGQPLDDGSLERQVFDDTLVLHRARPEDSAVYQCEASNRHGTILANVNVMIMNSPPRILTKDNQRYLVVRGRKVVMDCKVFSSPPSDVSWKKHGTVESVKGERFSFLKNGSLLINQTEKEDSGEYVCSATSSDKTTSIKASLDVKDATKIVEQPQDQQIIRGTTAQLPCQAEYDTSLRKDFEIVWSKDENEITAFTEQSRYSLVNGTLQIIDVNRSDEGAYTCIARTNLDQDSASARVTVLDVPDAPEYLELSEEKSRSVRLAWVPGDAHNSSVTEFIVEYEENQWNPGTWRELQRVPGNQNTVKLALQGNLNYQFRMCAVNAIGKGPPSRPTDRYKTPPAAPDKNPENIKIEGHLPHQLDISWEPLLPMEHNGPGLEFKVSYRRVGLEYNWTDHLVRRPSIVVKNTPTFVPYEIKIQSRNSHGWGPEPKVVTGYSGEDCDSYKPPHRMWAVEVINTTVLRVSWTRVVHWVRKRSLLHSNRISEESQSLTFPGNRSHAIVSDLKPFSEYRTDCERSSNKKGNGPSSDAVIFQTPEGVPEEVPILTASNAQTDSITLVWGPPFEANGILTGYRLQYQPGIETLEVGNKQEVNISGADTTQWLVQGLEDIGGYMFYLSACTKEGCGPPRVEEGHTITETYDISLFNKSITALFNISSYVSDTFAKISWTAKDEQQESEFYISYMNNRESNWRISEAVNTSKGFHMIEGLDPGTKYTVRLVAKSQHNNASIFEDVIQTRVKELSSVHGRAAIQPWIIGMMCAVALLTVAVLMACFVFHNQSGKYAVKEREDLHPEVESQSMSDDTSEISDEKPLKSHSLDWEDGTNSDSVDSLVDYGDEEESFNEDGSFIGEYSSHKKPVSLAESNGQLTA</sequence>
<feature type="region of interest" description="Disordered" evidence="23">
    <location>
        <begin position="634"/>
        <end position="658"/>
    </location>
</feature>
<keyword evidence="13" id="KW-0130">Cell adhesion</keyword>
<evidence type="ECO:0000256" key="11">
    <source>
        <dbReference type="ARBA" id="ARBA00022782"/>
    </source>
</evidence>
<keyword evidence="14" id="KW-0524">Neurogenesis</keyword>
<keyword evidence="20" id="KW-0325">Glycoprotein</keyword>
<evidence type="ECO:0000256" key="4">
    <source>
        <dbReference type="ARBA" id="ARBA00013064"/>
    </source>
</evidence>
<dbReference type="GO" id="GO:0098632">
    <property type="term" value="F:cell-cell adhesion mediator activity"/>
    <property type="evidence" value="ECO:0007669"/>
    <property type="project" value="TreeGrafter"/>
</dbReference>
<dbReference type="AlphaFoldDB" id="A0A6Q2X4T9"/>
<dbReference type="SUPFAM" id="SSF48726">
    <property type="entry name" value="Immunoglobulin"/>
    <property type="match status" value="5"/>
</dbReference>
<dbReference type="InterPro" id="IPR003598">
    <property type="entry name" value="Ig_sub2"/>
</dbReference>
<feature type="domain" description="Fibronectin type-III" evidence="26">
    <location>
        <begin position="752"/>
        <end position="843"/>
    </location>
</feature>
<evidence type="ECO:0000256" key="6">
    <source>
        <dbReference type="ARBA" id="ARBA00022475"/>
    </source>
</evidence>
<feature type="domain" description="Fibronectin type-III" evidence="26">
    <location>
        <begin position="844"/>
        <end position="947"/>
    </location>
</feature>
<keyword evidence="5" id="KW-0217">Developmental protein</keyword>
<dbReference type="PROSITE" id="PS50853">
    <property type="entry name" value="FN3"/>
    <property type="match status" value="5"/>
</dbReference>
<dbReference type="PROSITE" id="PS50835">
    <property type="entry name" value="IG_LIKE"/>
    <property type="match status" value="5"/>
</dbReference>
<dbReference type="Ensembl" id="ENSELUT00000070230.2">
    <property type="protein sequence ID" value="ENSELUP00000048300.2"/>
    <property type="gene ID" value="ENSELUG00000012757.3"/>
</dbReference>
<keyword evidence="19" id="KW-0675">Receptor</keyword>
<dbReference type="InterPro" id="IPR003961">
    <property type="entry name" value="FN3_dom"/>
</dbReference>
<dbReference type="FunFam" id="2.60.40.10:FF:000010">
    <property type="entry name" value="receptor-type tyrosine-protein phosphatase delta isoform X1"/>
    <property type="match status" value="1"/>
</dbReference>
<dbReference type="GO" id="GO:0004725">
    <property type="term" value="F:protein tyrosine phosphatase activity"/>
    <property type="evidence" value="ECO:0007669"/>
    <property type="project" value="UniProtKB-EC"/>
</dbReference>
<evidence type="ECO:0000313" key="28">
    <source>
        <dbReference type="Proteomes" id="UP000265140"/>
    </source>
</evidence>
<reference evidence="28" key="1">
    <citation type="journal article" date="2014" name="PLoS ONE">
        <title>The genome and linkage map of the northern pike (Esox lucius): conserved synteny revealed between the salmonid sister group and the Neoteleostei.</title>
        <authorList>
            <person name="Rondeau E.B."/>
            <person name="Minkley D.R."/>
            <person name="Leong J.S."/>
            <person name="Messmer A.M."/>
            <person name="Jantzen J.R."/>
            <person name="von Schalburg K.R."/>
            <person name="Lemon C."/>
            <person name="Bird N.H."/>
            <person name="Koop B.F."/>
        </authorList>
    </citation>
    <scope>NUCLEOTIDE SEQUENCE</scope>
</reference>
<feature type="domain" description="Ig-like" evidence="25">
    <location>
        <begin position="179"/>
        <end position="266"/>
    </location>
</feature>
<keyword evidence="8 24" id="KW-0812">Transmembrane</keyword>
<dbReference type="GO" id="GO:0007156">
    <property type="term" value="P:homophilic cell adhesion via plasma membrane adhesion molecules"/>
    <property type="evidence" value="ECO:0007669"/>
    <property type="project" value="TreeGrafter"/>
</dbReference>
<evidence type="ECO:0000256" key="15">
    <source>
        <dbReference type="ARBA" id="ARBA00022912"/>
    </source>
</evidence>
<evidence type="ECO:0000259" key="25">
    <source>
        <dbReference type="PROSITE" id="PS50835"/>
    </source>
</evidence>
<evidence type="ECO:0000256" key="12">
    <source>
        <dbReference type="ARBA" id="ARBA00022801"/>
    </source>
</evidence>
<evidence type="ECO:0000256" key="13">
    <source>
        <dbReference type="ARBA" id="ARBA00022889"/>
    </source>
</evidence>
<feature type="domain" description="Fibronectin type-III" evidence="26">
    <location>
        <begin position="953"/>
        <end position="1047"/>
    </location>
</feature>
<dbReference type="GeneTree" id="ENSGT00940000165371"/>
<proteinExistence type="inferred from homology"/>
<keyword evidence="10" id="KW-0677">Repeat</keyword>
<dbReference type="CDD" id="cd00063">
    <property type="entry name" value="FN3"/>
    <property type="match status" value="5"/>
</dbReference>
<name>A0A6Q2X4T9_ESOLU</name>
<comment type="similarity">
    <text evidence="3">Belongs to the protein-tyrosine phosphatase family. Receptor class 2A subfamily.</text>
</comment>
<dbReference type="SMART" id="SM00406">
    <property type="entry name" value="IGv"/>
    <property type="match status" value="4"/>
</dbReference>
<dbReference type="GO" id="GO:0005886">
    <property type="term" value="C:plasma membrane"/>
    <property type="evidence" value="ECO:0007669"/>
    <property type="project" value="UniProtKB-SubCell"/>
</dbReference>
<dbReference type="GO" id="GO:0070593">
    <property type="term" value="P:dendrite self-avoidance"/>
    <property type="evidence" value="ECO:0007669"/>
    <property type="project" value="TreeGrafter"/>
</dbReference>
<dbReference type="SUPFAM" id="SSF49265">
    <property type="entry name" value="Fibronectin type III"/>
    <property type="match status" value="3"/>
</dbReference>
<dbReference type="Pfam" id="PF13927">
    <property type="entry name" value="Ig_3"/>
    <property type="match status" value="2"/>
</dbReference>
<feature type="domain" description="Ig-like" evidence="25">
    <location>
        <begin position="271"/>
        <end position="357"/>
    </location>
</feature>
<evidence type="ECO:0000256" key="5">
    <source>
        <dbReference type="ARBA" id="ARBA00022473"/>
    </source>
</evidence>
<reference evidence="27" key="2">
    <citation type="submission" date="2020-02" db="EMBL/GenBank/DDBJ databases">
        <title>Esox lucius (northern pike) genome, fEsoLuc1, primary haplotype.</title>
        <authorList>
            <person name="Myers G."/>
            <person name="Karagic N."/>
            <person name="Meyer A."/>
            <person name="Pippel M."/>
            <person name="Reichard M."/>
            <person name="Winkler S."/>
            <person name="Tracey A."/>
            <person name="Sims Y."/>
            <person name="Howe K."/>
            <person name="Rhie A."/>
            <person name="Formenti G."/>
            <person name="Durbin R."/>
            <person name="Fedrigo O."/>
            <person name="Jarvis E.D."/>
        </authorList>
    </citation>
    <scope>NUCLEOTIDE SEQUENCE [LARGE SCALE GENOMIC DNA]</scope>
</reference>
<dbReference type="Pfam" id="PF07679">
    <property type="entry name" value="I-set"/>
    <property type="match status" value="2"/>
</dbReference>
<reference evidence="27" key="3">
    <citation type="submission" date="2025-08" db="UniProtKB">
        <authorList>
            <consortium name="Ensembl"/>
        </authorList>
    </citation>
    <scope>IDENTIFICATION</scope>
</reference>
<reference evidence="27" key="4">
    <citation type="submission" date="2025-09" db="UniProtKB">
        <authorList>
            <consortium name="Ensembl"/>
        </authorList>
    </citation>
    <scope>IDENTIFICATION</scope>
</reference>
<dbReference type="FunFam" id="2.60.40.10:FF:000005">
    <property type="entry name" value="Neuronal cell adhesion molecule"/>
    <property type="match status" value="1"/>
</dbReference>
<feature type="domain" description="Ig-like" evidence="25">
    <location>
        <begin position="363"/>
        <end position="450"/>
    </location>
</feature>
<dbReference type="InterPro" id="IPR026966">
    <property type="entry name" value="Neurofascin/L1/NrCAM_C"/>
</dbReference>
<dbReference type="SMART" id="SM00408">
    <property type="entry name" value="IGc2"/>
    <property type="match status" value="4"/>
</dbReference>
<keyword evidence="9" id="KW-0732">Signal</keyword>
<feature type="domain" description="Fibronectin type-III" evidence="26">
    <location>
        <begin position="653"/>
        <end position="746"/>
    </location>
</feature>
<dbReference type="PANTHER" id="PTHR10075">
    <property type="entry name" value="BASIGIN RELATED"/>
    <property type="match status" value="1"/>
</dbReference>
<feature type="domain" description="Fibronectin type-III" evidence="26">
    <location>
        <begin position="553"/>
        <end position="648"/>
    </location>
</feature>
<dbReference type="Pfam" id="PF00041">
    <property type="entry name" value="fn3"/>
    <property type="match status" value="3"/>
</dbReference>
<keyword evidence="7" id="KW-0597">Phosphoprotein</keyword>
<feature type="domain" description="Ig-like" evidence="25">
    <location>
        <begin position="455"/>
        <end position="546"/>
    </location>
</feature>
<evidence type="ECO:0000256" key="17">
    <source>
        <dbReference type="ARBA" id="ARBA00023136"/>
    </source>
</evidence>
<dbReference type="GO" id="GO:0030424">
    <property type="term" value="C:axon"/>
    <property type="evidence" value="ECO:0007669"/>
    <property type="project" value="TreeGrafter"/>
</dbReference>
<keyword evidence="6" id="KW-1003">Cell membrane</keyword>
<dbReference type="FunFam" id="2.60.40.10:FF:000367">
    <property type="entry name" value="Neural cell adhesion molecule L1-like protein"/>
    <property type="match status" value="1"/>
</dbReference>
<feature type="domain" description="Ig-like" evidence="25">
    <location>
        <begin position="77"/>
        <end position="167"/>
    </location>
</feature>
<evidence type="ECO:0000256" key="7">
    <source>
        <dbReference type="ARBA" id="ARBA00022553"/>
    </source>
</evidence>
<evidence type="ECO:0000256" key="14">
    <source>
        <dbReference type="ARBA" id="ARBA00022902"/>
    </source>
</evidence>
<keyword evidence="18" id="KW-1015">Disulfide bond</keyword>
<evidence type="ECO:0000256" key="24">
    <source>
        <dbReference type="SAM" id="Phobius"/>
    </source>
</evidence>
<dbReference type="FunFam" id="2.60.40.10:FF:000057">
    <property type="entry name" value="neural cell adhesion molecule L1"/>
    <property type="match status" value="1"/>
</dbReference>
<evidence type="ECO:0000256" key="9">
    <source>
        <dbReference type="ARBA" id="ARBA00022729"/>
    </source>
</evidence>
<dbReference type="InterPro" id="IPR036179">
    <property type="entry name" value="Ig-like_dom_sf"/>
</dbReference>
<dbReference type="Pfam" id="PF13882">
    <property type="entry name" value="Bravo_FIGEY"/>
    <property type="match status" value="1"/>
</dbReference>
<dbReference type="InterPro" id="IPR003599">
    <property type="entry name" value="Ig_sub"/>
</dbReference>
<dbReference type="InterPro" id="IPR036116">
    <property type="entry name" value="FN3_sf"/>
</dbReference>
<dbReference type="GO" id="GO:0007411">
    <property type="term" value="P:axon guidance"/>
    <property type="evidence" value="ECO:0007669"/>
    <property type="project" value="TreeGrafter"/>
</dbReference>
<dbReference type="Proteomes" id="UP000265140">
    <property type="component" value="Chromosome 12"/>
</dbReference>
<dbReference type="InterPro" id="IPR007110">
    <property type="entry name" value="Ig-like_dom"/>
</dbReference>
<evidence type="ECO:0000259" key="26">
    <source>
        <dbReference type="PROSITE" id="PS50853"/>
    </source>
</evidence>
<feature type="region of interest" description="Disordered" evidence="23">
    <location>
        <begin position="1094"/>
        <end position="1175"/>
    </location>
</feature>
<evidence type="ECO:0000256" key="18">
    <source>
        <dbReference type="ARBA" id="ARBA00023157"/>
    </source>
</evidence>
<comment type="similarity">
    <text evidence="2">Belongs to the immunoglobulin superfamily. L1/neurofascin/NgCAM family.</text>
</comment>
<dbReference type="InterPro" id="IPR013783">
    <property type="entry name" value="Ig-like_fold"/>
</dbReference>
<evidence type="ECO:0000256" key="10">
    <source>
        <dbReference type="ARBA" id="ARBA00022737"/>
    </source>
</evidence>
<dbReference type="FunFam" id="2.60.40.10:FF:000038">
    <property type="entry name" value="Neuronal cell adhesion molecule"/>
    <property type="match status" value="1"/>
</dbReference>
<comment type="catalytic activity">
    <reaction evidence="22">
        <text>O-phospho-L-tyrosyl-[protein] + H2O = L-tyrosyl-[protein] + phosphate</text>
        <dbReference type="Rhea" id="RHEA:10684"/>
        <dbReference type="Rhea" id="RHEA-COMP:10136"/>
        <dbReference type="Rhea" id="RHEA-COMP:20101"/>
        <dbReference type="ChEBI" id="CHEBI:15377"/>
        <dbReference type="ChEBI" id="CHEBI:43474"/>
        <dbReference type="ChEBI" id="CHEBI:46858"/>
        <dbReference type="ChEBI" id="CHEBI:61978"/>
        <dbReference type="EC" id="3.1.3.48"/>
    </reaction>
</comment>
<evidence type="ECO:0000256" key="20">
    <source>
        <dbReference type="ARBA" id="ARBA00023180"/>
    </source>
</evidence>
<evidence type="ECO:0000256" key="2">
    <source>
        <dbReference type="ARBA" id="ARBA00008588"/>
    </source>
</evidence>
<dbReference type="FunFam" id="2.60.40.10:FF:000063">
    <property type="entry name" value="neural cell adhesion molecule L1"/>
    <property type="match status" value="1"/>
</dbReference>
<keyword evidence="11" id="KW-0221">Differentiation</keyword>
<keyword evidence="12" id="KW-0378">Hydrolase</keyword>
<dbReference type="Gene3D" id="2.60.40.10">
    <property type="entry name" value="Immunoglobulins"/>
    <property type="match status" value="11"/>
</dbReference>
<comment type="subcellular location">
    <subcellularLocation>
        <location evidence="1">Cell membrane</location>
        <topology evidence="1">Single-pass type I membrane protein</topology>
    </subcellularLocation>
</comment>
<evidence type="ECO:0000256" key="21">
    <source>
        <dbReference type="ARBA" id="ARBA00023319"/>
    </source>
</evidence>
<keyword evidence="17 24" id="KW-0472">Membrane</keyword>
<dbReference type="InterPro" id="IPR013098">
    <property type="entry name" value="Ig_I-set"/>
</dbReference>
<keyword evidence="16 24" id="KW-1133">Transmembrane helix</keyword>
<feature type="compositionally biased region" description="Basic and acidic residues" evidence="23">
    <location>
        <begin position="1113"/>
        <end position="1124"/>
    </location>
</feature>
<evidence type="ECO:0000256" key="8">
    <source>
        <dbReference type="ARBA" id="ARBA00022692"/>
    </source>
</evidence>
<feature type="transmembrane region" description="Helical" evidence="24">
    <location>
        <begin position="1059"/>
        <end position="1081"/>
    </location>
</feature>
<keyword evidence="15" id="KW-0904">Protein phosphatase</keyword>
<dbReference type="SMART" id="SM00409">
    <property type="entry name" value="IG"/>
    <property type="match status" value="5"/>
</dbReference>
<evidence type="ECO:0000256" key="19">
    <source>
        <dbReference type="ARBA" id="ARBA00023170"/>
    </source>
</evidence>
<evidence type="ECO:0000256" key="1">
    <source>
        <dbReference type="ARBA" id="ARBA00004251"/>
    </source>
</evidence>
<accession>A0A6Q2X4T9</accession>
<keyword evidence="28" id="KW-1185">Reference proteome</keyword>
<evidence type="ECO:0000256" key="23">
    <source>
        <dbReference type="SAM" id="MobiDB-lite"/>
    </source>
</evidence>
<evidence type="ECO:0000256" key="22">
    <source>
        <dbReference type="ARBA" id="ARBA00051722"/>
    </source>
</evidence>
<dbReference type="EC" id="3.1.3.48" evidence="4"/>
<keyword evidence="21" id="KW-0393">Immunoglobulin domain</keyword>
<evidence type="ECO:0000313" key="27">
    <source>
        <dbReference type="Ensembl" id="ENSELUP00000048300.2"/>
    </source>
</evidence>
<dbReference type="SMART" id="SM00060">
    <property type="entry name" value="FN3"/>
    <property type="match status" value="4"/>
</dbReference>
<organism evidence="27 28">
    <name type="scientific">Esox lucius</name>
    <name type="common">Northern pike</name>
    <dbReference type="NCBI Taxonomy" id="8010"/>
    <lineage>
        <taxon>Eukaryota</taxon>
        <taxon>Metazoa</taxon>
        <taxon>Chordata</taxon>
        <taxon>Craniata</taxon>
        <taxon>Vertebrata</taxon>
        <taxon>Euteleostomi</taxon>
        <taxon>Actinopterygii</taxon>
        <taxon>Neopterygii</taxon>
        <taxon>Teleostei</taxon>
        <taxon>Protacanthopterygii</taxon>
        <taxon>Esociformes</taxon>
        <taxon>Esocidae</taxon>
        <taxon>Esox</taxon>
    </lineage>
</organism>
<dbReference type="Bgee" id="ENSELUG00000012757">
    <property type="expression patterns" value="Expressed in nose and 5 other cell types or tissues"/>
</dbReference>
<dbReference type="PANTHER" id="PTHR10075:SF103">
    <property type="entry name" value="ROUNDABOUT HOMOLOG 4"/>
    <property type="match status" value="1"/>
</dbReference>
<dbReference type="InterPro" id="IPR013106">
    <property type="entry name" value="Ig_V-set"/>
</dbReference>
<evidence type="ECO:0000256" key="16">
    <source>
        <dbReference type="ARBA" id="ARBA00022989"/>
    </source>
</evidence>
<evidence type="ECO:0000256" key="3">
    <source>
        <dbReference type="ARBA" id="ARBA00010504"/>
    </source>
</evidence>
<protein>
    <recommendedName>
        <fullName evidence="4">protein-tyrosine-phosphatase</fullName>
        <ecNumber evidence="4">3.1.3.48</ecNumber>
    </recommendedName>
</protein>